<dbReference type="InterPro" id="IPR025111">
    <property type="entry name" value="DUF4032"/>
</dbReference>
<dbReference type="InterPro" id="IPR011009">
    <property type="entry name" value="Kinase-like_dom_sf"/>
</dbReference>
<proteinExistence type="predicted"/>
<name>A0A7K1UGM8_9MICC</name>
<comment type="caution">
    <text evidence="3">The sequence shown here is derived from an EMBL/GenBank/DDBJ whole genome shotgun (WGS) entry which is preliminary data.</text>
</comment>
<evidence type="ECO:0000313" key="3">
    <source>
        <dbReference type="EMBL" id="MVT25572.1"/>
    </source>
</evidence>
<gene>
    <name evidence="3" type="ORF">GNZ21_04220</name>
</gene>
<feature type="region of interest" description="Disordered" evidence="1">
    <location>
        <begin position="414"/>
        <end position="443"/>
    </location>
</feature>
<feature type="domain" description="DUF4032" evidence="2">
    <location>
        <begin position="234"/>
        <end position="393"/>
    </location>
</feature>
<dbReference type="Proteomes" id="UP000460157">
    <property type="component" value="Unassembled WGS sequence"/>
</dbReference>
<evidence type="ECO:0000256" key="1">
    <source>
        <dbReference type="SAM" id="MobiDB-lite"/>
    </source>
</evidence>
<evidence type="ECO:0000313" key="4">
    <source>
        <dbReference type="Proteomes" id="UP000460157"/>
    </source>
</evidence>
<dbReference type="SUPFAM" id="SSF56112">
    <property type="entry name" value="Protein kinase-like (PK-like)"/>
    <property type="match status" value="1"/>
</dbReference>
<accession>A0A7K1UGM8</accession>
<organism evidence="3 4">
    <name type="scientific">Nesterenkonia alkaliphila</name>
    <dbReference type="NCBI Taxonomy" id="1463631"/>
    <lineage>
        <taxon>Bacteria</taxon>
        <taxon>Bacillati</taxon>
        <taxon>Actinomycetota</taxon>
        <taxon>Actinomycetes</taxon>
        <taxon>Micrococcales</taxon>
        <taxon>Micrococcaceae</taxon>
        <taxon>Nesterenkonia</taxon>
    </lineage>
</organism>
<protein>
    <submittedName>
        <fullName evidence="3">DUF4032 domain-containing protein</fullName>
    </submittedName>
</protein>
<keyword evidence="4" id="KW-1185">Reference proteome</keyword>
<dbReference type="Pfam" id="PF06293">
    <property type="entry name" value="Kdo"/>
    <property type="match status" value="1"/>
</dbReference>
<evidence type="ECO:0000259" key="2">
    <source>
        <dbReference type="Pfam" id="PF13224"/>
    </source>
</evidence>
<dbReference type="OrthoDB" id="1550523at2"/>
<dbReference type="Pfam" id="PF13224">
    <property type="entry name" value="DUF4032"/>
    <property type="match status" value="1"/>
</dbReference>
<feature type="compositionally biased region" description="Acidic residues" evidence="1">
    <location>
        <begin position="425"/>
        <end position="437"/>
    </location>
</feature>
<reference evidence="3 4" key="1">
    <citation type="submission" date="2019-12" db="EMBL/GenBank/DDBJ databases">
        <title>Nesterenkonia muleiensis sp. nov., a novel actinobacterium isolated from sap of Populus euphratica.</title>
        <authorList>
            <person name="Wang R."/>
        </authorList>
    </citation>
    <scope>NUCLEOTIDE SEQUENCE [LARGE SCALE GENOMIC DNA]</scope>
    <source>
        <strain evidence="3 4">F10</strain>
    </source>
</reference>
<dbReference type="AlphaFoldDB" id="A0A7K1UGM8"/>
<sequence length="443" mass="50171">MSPAAGLSLTASGTIPQELLDLPWHLPLAGWPEDVLAALPRGISRHIVRFAYLGGSVIAIKETSERSARHEYRMLRQLNRLGAPSVKPVAEVTGRTTEAGEELSPALVTRHLRFSLPYRAVFNQMMRKDTLTRLIDAQALLMVELHLLGFYWGDVSLSNTLFRRDAGNFKAYLVDAETGELHPKLSAGQREYDLEVAQVNIAGELMDLMEGGFVDEDVDALATSTQFIDSYRGLWQELTGDTAFDPDQRWLIEERIRRLNELGFDVEEYDIRSPRDEGHLLLRPKVVEPGHHHRRLMQLTGLDVQENQARRLLGEIDAYRAATDPHGDEAVAAHMWTQQVFQPTIAKIPRDLRDKLEPAEIMHQLLDYRWKRSEAEGRDVSLEEALPKFIDEELRGYRDEAVLMVNPTTDVIKQMELGVSPSREAEDDDATPEDDQDASAWYG</sequence>
<dbReference type="EMBL" id="WRPM01000029">
    <property type="protein sequence ID" value="MVT25572.1"/>
    <property type="molecule type" value="Genomic_DNA"/>
</dbReference>
<dbReference type="RefSeq" id="WP_157321641.1">
    <property type="nucleotide sequence ID" value="NZ_BMFX01000024.1"/>
</dbReference>